<protein>
    <submittedName>
        <fullName evidence="1">Uncharacterized protein</fullName>
    </submittedName>
</protein>
<proteinExistence type="predicted"/>
<evidence type="ECO:0000313" key="2">
    <source>
        <dbReference type="Proteomes" id="UP001634394"/>
    </source>
</evidence>
<dbReference type="AlphaFoldDB" id="A0ABD3VPX9"/>
<organism evidence="1 2">
    <name type="scientific">Sinanodonta woodiana</name>
    <name type="common">Chinese pond mussel</name>
    <name type="synonym">Anodonta woodiana</name>
    <dbReference type="NCBI Taxonomy" id="1069815"/>
    <lineage>
        <taxon>Eukaryota</taxon>
        <taxon>Metazoa</taxon>
        <taxon>Spiralia</taxon>
        <taxon>Lophotrochozoa</taxon>
        <taxon>Mollusca</taxon>
        <taxon>Bivalvia</taxon>
        <taxon>Autobranchia</taxon>
        <taxon>Heteroconchia</taxon>
        <taxon>Palaeoheterodonta</taxon>
        <taxon>Unionida</taxon>
        <taxon>Unionoidea</taxon>
        <taxon>Unionidae</taxon>
        <taxon>Unioninae</taxon>
        <taxon>Sinanodonta</taxon>
    </lineage>
</organism>
<dbReference type="EMBL" id="JBJQND010000010">
    <property type="protein sequence ID" value="KAL3863103.1"/>
    <property type="molecule type" value="Genomic_DNA"/>
</dbReference>
<reference evidence="1 2" key="1">
    <citation type="submission" date="2024-11" db="EMBL/GenBank/DDBJ databases">
        <title>Chromosome-level genome assembly of the freshwater bivalve Anodonta woodiana.</title>
        <authorList>
            <person name="Chen X."/>
        </authorList>
    </citation>
    <scope>NUCLEOTIDE SEQUENCE [LARGE SCALE GENOMIC DNA]</scope>
    <source>
        <strain evidence="1">MN2024</strain>
        <tissue evidence="1">Gills</tissue>
    </source>
</reference>
<comment type="caution">
    <text evidence="1">The sequence shown here is derived from an EMBL/GenBank/DDBJ whole genome shotgun (WGS) entry which is preliminary data.</text>
</comment>
<name>A0ABD3VPX9_SINWO</name>
<keyword evidence="2" id="KW-1185">Reference proteome</keyword>
<dbReference type="Proteomes" id="UP001634394">
    <property type="component" value="Unassembled WGS sequence"/>
</dbReference>
<gene>
    <name evidence="1" type="ORF">ACJMK2_004879</name>
</gene>
<evidence type="ECO:0000313" key="1">
    <source>
        <dbReference type="EMBL" id="KAL3863103.1"/>
    </source>
</evidence>
<accession>A0ABD3VPX9</accession>
<sequence length="199" mass="23303">MLNRTKQRLEVENAGYDCAVPNHPKARLMYYLNCMCSLLELQGADPDVDRLMVYHKHASLTEEDTKILTELCYMFSPYVLKDRCIFQDDRLTREAPNRFFKVSEAPSYLKAKQSVQIGPGQERRLVKNIMVYHNGWIQENWSDPLHILLGKKRRNMEHEHKTKVKELQMMFSLDSPGNTRPLDLEKLSKETKTNSCLIL</sequence>